<feature type="region of interest" description="Disordered" evidence="1">
    <location>
        <begin position="30"/>
        <end position="551"/>
    </location>
</feature>
<sequence>MPKTPAQVDSVKSNPFITKSISKSLLTPCRQVGLSRKRKTPNSANSSFSESFVNPSVSSSLETTPVSANSLAPIAEDGKVISEQILNSKVKKKARVSKRLITDDESSENSTSDNANKKQCLVDSRNEETVILETKDGDFDVDQEKSSKNQTTTKVESKTTKNEIKLRKSPRKNKKAVISSDEEDTNFGNTKSCNKSSLNVQQGSRDMNDFKNSEDDSNIKKQSEKSCVETKDGDQEMSSTKLVGCKVKSKTTKNEIKLRKSPRKSKKAIISSDEEDTYYENNKSCKSSLNVQKGSHDMNDFKNTEDGDQETSSMKQVGCKVESKTTKSEIKLRKSPRKSKKAIISSDEEDTYYENNKSCKSSPNVQKGSHDMNEFKNSGNDPSVKEKEKSCVVKASSKSKKRESKDKPKLSQRNKQKIITILSDDDDDDFNNKNNKNSHKNVEDVHQKSTSETSSQEINNLKVNGDSIKDNIKPQEKETKEDTATLHPNHEKKDENDSQSVFKDVTNETDLRSPPTAISDHDYFVKSKQKTKKIKRSLSMKKSTSEDKNPNEDLAIKDCVITLTPIDMNSDSKDKFPSTEDIQNLEKQVNEKRKLLDDLRQAEIYKKKHNLKELQELTARWKTGCILALNDLLPQLQQHAAIDMATLLKNLHIPPEMVTLSQDGNLI</sequence>
<feature type="compositionally biased region" description="Basic and acidic residues" evidence="1">
    <location>
        <begin position="294"/>
        <end position="305"/>
    </location>
</feature>
<feature type="compositionally biased region" description="Polar residues" evidence="1">
    <location>
        <begin position="450"/>
        <end position="462"/>
    </location>
</feature>
<evidence type="ECO:0000313" key="2">
    <source>
        <dbReference type="EMBL" id="KAJ3643203.1"/>
    </source>
</evidence>
<evidence type="ECO:0000313" key="3">
    <source>
        <dbReference type="Proteomes" id="UP001168821"/>
    </source>
</evidence>
<organism evidence="2 3">
    <name type="scientific">Zophobas morio</name>
    <dbReference type="NCBI Taxonomy" id="2755281"/>
    <lineage>
        <taxon>Eukaryota</taxon>
        <taxon>Metazoa</taxon>
        <taxon>Ecdysozoa</taxon>
        <taxon>Arthropoda</taxon>
        <taxon>Hexapoda</taxon>
        <taxon>Insecta</taxon>
        <taxon>Pterygota</taxon>
        <taxon>Neoptera</taxon>
        <taxon>Endopterygota</taxon>
        <taxon>Coleoptera</taxon>
        <taxon>Polyphaga</taxon>
        <taxon>Cucujiformia</taxon>
        <taxon>Tenebrionidae</taxon>
        <taxon>Zophobas</taxon>
    </lineage>
</organism>
<gene>
    <name evidence="2" type="ORF">Zmor_025927</name>
</gene>
<accession>A0AA38HSG9</accession>
<feature type="compositionally biased region" description="Polar residues" evidence="1">
    <location>
        <begin position="353"/>
        <end position="367"/>
    </location>
</feature>
<feature type="compositionally biased region" description="Polar residues" evidence="1">
    <location>
        <begin position="186"/>
        <end position="205"/>
    </location>
</feature>
<proteinExistence type="predicted"/>
<feature type="compositionally biased region" description="Basic and acidic residues" evidence="1">
    <location>
        <begin position="321"/>
        <end position="332"/>
    </location>
</feature>
<keyword evidence="3" id="KW-1185">Reference proteome</keyword>
<dbReference type="EMBL" id="JALNTZ010000008">
    <property type="protein sequence ID" value="KAJ3643203.1"/>
    <property type="molecule type" value="Genomic_DNA"/>
</dbReference>
<feature type="compositionally biased region" description="Polar residues" evidence="1">
    <location>
        <begin position="61"/>
        <end position="70"/>
    </location>
</feature>
<feature type="compositionally biased region" description="Basic residues" evidence="1">
    <location>
        <begin position="89"/>
        <end position="98"/>
    </location>
</feature>
<protein>
    <recommendedName>
        <fullName evidence="4">Swi5-dependent recombination DNA repair protein 1 homolog</fullName>
    </recommendedName>
</protein>
<dbReference type="AlphaFoldDB" id="A0AA38HSG9"/>
<feature type="compositionally biased region" description="Basic residues" evidence="1">
    <location>
        <begin position="527"/>
        <end position="539"/>
    </location>
</feature>
<feature type="compositionally biased region" description="Basic and acidic residues" evidence="1">
    <location>
        <begin position="155"/>
        <end position="166"/>
    </location>
</feature>
<comment type="caution">
    <text evidence="2">The sequence shown here is derived from an EMBL/GenBank/DDBJ whole genome shotgun (WGS) entry which is preliminary data.</text>
</comment>
<feature type="compositionally biased region" description="Polar residues" evidence="1">
    <location>
        <begin position="279"/>
        <end position="293"/>
    </location>
</feature>
<dbReference type="Proteomes" id="UP001168821">
    <property type="component" value="Unassembled WGS sequence"/>
</dbReference>
<name>A0AA38HSG9_9CUCU</name>
<feature type="compositionally biased region" description="Basic and acidic residues" evidence="1">
    <location>
        <begin position="206"/>
        <end position="234"/>
    </location>
</feature>
<evidence type="ECO:0000256" key="1">
    <source>
        <dbReference type="SAM" id="MobiDB-lite"/>
    </source>
</evidence>
<feature type="compositionally biased region" description="Low complexity" evidence="1">
    <location>
        <begin position="45"/>
        <end position="60"/>
    </location>
</feature>
<feature type="compositionally biased region" description="Basic and acidic residues" evidence="1">
    <location>
        <begin position="124"/>
        <end position="147"/>
    </location>
</feature>
<reference evidence="2" key="1">
    <citation type="journal article" date="2023" name="G3 (Bethesda)">
        <title>Whole genome assemblies of Zophobas morio and Tenebrio molitor.</title>
        <authorList>
            <person name="Kaur S."/>
            <person name="Stinson S.A."/>
            <person name="diCenzo G.C."/>
        </authorList>
    </citation>
    <scope>NUCLEOTIDE SEQUENCE</scope>
    <source>
        <strain evidence="2">QUZm001</strain>
    </source>
</reference>
<feature type="compositionally biased region" description="Basic and acidic residues" evidence="1">
    <location>
        <begin position="440"/>
        <end position="449"/>
    </location>
</feature>
<evidence type="ECO:0008006" key="4">
    <source>
        <dbReference type="Google" id="ProtNLM"/>
    </source>
</evidence>
<feature type="compositionally biased region" description="Basic and acidic residues" evidence="1">
    <location>
        <begin position="467"/>
        <end position="496"/>
    </location>
</feature>